<sequence length="286" mass="31376">MDVSQWEQFAKHRSAVIRDYGMWIGLMDNNMEPIVDMPAPVSIDAPITRMTPSSCKAVFKTRVDGHIHPMVDYLIAENLAKVDEQGQLIAAAQDAVFLAIEVAQGIRNVYKGVFTVALGDQESPTLLEFNGVCEIQWTLGALPCPSAPYSWTGKWVDLNQDWAGKWSKTRTMADIKVAEVADGFTLSGAADTTIGKLISQSLQAINTMLKSKGRSLPIAVKPVTSNPTSPQLVIRPTDRFIWDEISDLALAAGVTVKCKTWWPSDPPVPGLDLKEPIVVIEITQEE</sequence>
<accession>A0A811G4E5</accession>
<organism evidence="1 2">
    <name type="scientific">Corynebacterium diphtheriae</name>
    <dbReference type="NCBI Taxonomy" id="1717"/>
    <lineage>
        <taxon>Bacteria</taxon>
        <taxon>Bacillati</taxon>
        <taxon>Actinomycetota</taxon>
        <taxon>Actinomycetes</taxon>
        <taxon>Mycobacteriales</taxon>
        <taxon>Corynebacteriaceae</taxon>
        <taxon>Corynebacterium</taxon>
    </lineage>
</organism>
<reference evidence="1 2" key="1">
    <citation type="submission" date="2020-02" db="EMBL/GenBank/DDBJ databases">
        <authorList>
            <person name="Brisse S."/>
        </authorList>
    </citation>
    <scope>NUCLEOTIDE SEQUENCE [LARGE SCALE GENOMIC DNA]</scope>
    <source>
        <strain evidence="1">CIP107547</strain>
    </source>
</reference>
<evidence type="ECO:0000313" key="1">
    <source>
        <dbReference type="EMBL" id="CAB0582339.1"/>
    </source>
</evidence>
<comment type="caution">
    <text evidence="1">The sequence shown here is derived from an EMBL/GenBank/DDBJ whole genome shotgun (WGS) entry which is preliminary data.</text>
</comment>
<dbReference type="KEGG" id="cdi:DIP0214"/>
<dbReference type="RefSeq" id="WP_010934115.1">
    <property type="nucleotide sequence ID" value="NZ_CP020410.2"/>
</dbReference>
<gene>
    <name evidence="1" type="ORF">CIP107547_00316</name>
</gene>
<protein>
    <submittedName>
        <fullName evidence="1">Uncharacterized protein</fullName>
    </submittedName>
</protein>
<dbReference type="Proteomes" id="UP000480222">
    <property type="component" value="Unassembled WGS sequence"/>
</dbReference>
<evidence type="ECO:0000313" key="2">
    <source>
        <dbReference type="Proteomes" id="UP000480222"/>
    </source>
</evidence>
<proteinExistence type="predicted"/>
<dbReference type="AlphaFoldDB" id="A0A811G4E5"/>
<name>A0A811G4E5_CORDP</name>
<dbReference type="OrthoDB" id="4414962at2"/>
<dbReference type="OMA" id="ISAAMWW"/>
<dbReference type="EMBL" id="CADDAV010000001">
    <property type="protein sequence ID" value="CAB0582339.1"/>
    <property type="molecule type" value="Genomic_DNA"/>
</dbReference>